<dbReference type="RefSeq" id="WP_164449505.1">
    <property type="nucleotide sequence ID" value="NZ_SAIY01000010.1"/>
</dbReference>
<feature type="compositionally biased region" description="Polar residues" evidence="1">
    <location>
        <begin position="949"/>
        <end position="959"/>
    </location>
</feature>
<dbReference type="EMBL" id="SAIY01000010">
    <property type="protein sequence ID" value="NGM15663.1"/>
    <property type="molecule type" value="Genomic_DNA"/>
</dbReference>
<gene>
    <name evidence="2" type="ORF">ENC19_25015</name>
</gene>
<organism evidence="2 3">
    <name type="scientific">Verrucosispora sioxanthis</name>
    <dbReference type="NCBI Taxonomy" id="2499994"/>
    <lineage>
        <taxon>Bacteria</taxon>
        <taxon>Bacillati</taxon>
        <taxon>Actinomycetota</taxon>
        <taxon>Actinomycetes</taxon>
        <taxon>Micromonosporales</taxon>
        <taxon>Micromonosporaceae</taxon>
        <taxon>Micromonospora</taxon>
    </lineage>
</organism>
<feature type="compositionally biased region" description="Polar residues" evidence="1">
    <location>
        <begin position="1117"/>
        <end position="1137"/>
    </location>
</feature>
<sequence>MAGKIPAICLEGWTPVASGLYLSVDPTASVPARVLETPARPGIVQVHVGEGSLGATRIVDALSREHVATIARMVQILAPERTGSITRADVGSGLGLPVDLPGRLDLVDPADQRVLPIDDGGRVTDPRSATGVRVLPEKHLVDILATAVARGVVPASYPPMSGQVRFHGHGVEIGLPAVVVDARHGGLAEVRPTGMTTPVRSLAALLVHLDTLRPGERAVIDVTASAGARAATYHVLADPDGLAVLRFSADTAASARLPQLFDAMTITMPGQLGRSAASLATMAAQLPLVDLDDLAACVTGIRNLARDLYGSVRTGQSADDLATLPGRLTRSSDPLPDPFAAVADGQWGAFDSLSTVSQALRGAPEGTRGATVFALVGRPGAIGHAVAFRHTVDGLRAVDFRAGEAGTVRSPETVAAELADARMLLVDGNGSVTEVATAVESASAVRSLLDAGVAGPDGARYAGFFDGKKPRQTDKKPSLTSIVDDIDKMVRQSTYSHRLGQYGRTSEEMRLRYARDKQAELESQTLAHLSLQLFDSINSLRERYDRGTSRDLEVQGMLINGRLLFATNYNTSVELIEDSIRKGRVGSRFKDVLALRSKDLRLPSTTDANEYRGRLDRSDDKIAAAFAGWRASATAAAMRDNPKIMFAEAAQIDNRALKSLLTDPQYRGSVAMLRHGASGDDSLHAEQKLLLAIDAAHLRPDDVQGPFVVMGKFRPCLCCWAALSHYRDSGFRITFNPNFGVYYKESLKSLARYLPHTFREPTGAVGFYPHRLIKWALDQRMSVAALSRQQPPHDAIDNNGLEVNIDAQNAPIRGYNTASDSEVEFEEDGRPSRVARTLDQASNELRHRTLGVNKVQPFVARPPQRVLLDEVRESVRQAYESGDSARYVAAMQAAHDNGANYAEIAEAAGISASQASRLINGRTGHEKRDGRTTAVTKRVASRSGRVEASSVTSTKTGRNFNKRPDLDDFGKETLRQALAQAGLYSSWENQETLQPRKFPNSFSDTLNWAQQIYGRTSIADYLGVPRKTLANHLDKRFEQPNWSATKAGFGASRLDDVDEDMPDVDGSVAESVADTDGGYSFAYEDVEMAADSTSYFDENLGRQVALPPDPLQYSQPSIAGSSSGTYTQGGATYSSLPRNYDDPGQDTANMTQIATDDRDMPIYANASGRQFIYDPQTGSYVYYDEDWQSYPYDRNDPRGAGKGRHLAAPATPLKPLTGKAVTTPMTHADGAVFGTPGSQLVRDLAALRLPAGTFAVLGEGYRAGTGDTVRGGIRSGVDTYVTADAISARIPSGTATADIIACEVVSTGTLRDLFRLRPEMTVVGADSEVFVVPGPGGSTVPAKIFTAETVWVGGRPGLVQTPANQFRAYRPGMLPDAEPEALGHFLPGTGVPTPAEMARAVEAVGAFDRLRTGGARHLGPVDSPMDRIVGALTETSLDDPKPGIKRARPLADVDSLFNHEMRMLLERQIEQGEQLEKSLKNLGKQGYVTSALGDRLHVKKHLLELRRAVHHLHGALESIPGPRIGVQVTPDRQVAKVREAVEDYAQVAEHTAKHMRELVSDAAVKAAVRDDKSRAQKVLEQTVGLFEGALGWTAGVFVPTGLAAAPALVSLGGKGAGMAALTAFEKYQASEFQKQNSSTKALLLADIKPDLMARSIAISYGKGFDLFMAAAGVGGAYVPGWPVVSAGITKIFKGYLDERVTVLTKQIADIRAKAAQQGKGSIQEKEIYVKVGERLWQDLFKELKAKLTDVNTLQQVVNAAKGEPELIGLIGLGSDFAVQLGLGVVLTLFPPKPATRIDGESLRQVIMDVIGNRNPAAAITPSTVPHVVPDEAVPDTVPQTDSQGRQILGYNAAKSGSGPYVKINLHGTRIWGTLTDGRFTPEEPDAGAFVQMERWRDRVIGADHYTETVRDPATGDVAEGVRVAGTWHRPWADKYHFLFVHDEDGTWEWARAFSPTGRMDTDEFNLKAEFDRNPQWLKPFTFEAPKALGVGFEPRRTEPVLDLWSLRQFADNVAWKAAELSRTHGPNIPLRIRVEGGGNGHNALRAGIDRFHGVPEQAVPVGLERAEAVRTPLVAMLQAALDRFAYKHPGQADRLPRAENLVAPASSRGSQLDASRMPHDLLVQDTGIDDDALHRQTRVWFEEPVVSAPGSPASAQSSLGSSFHQSDLDAKPNWLADAQERMPRPQAAPMNLVSDKGALVANGAPPRELLKLADDNPGQVYFWLSTPARQAPTPGQLTELNEVLEQFAQGQSQVTVFTRATVSDALLDVIAPYGGALVNSAPARASGLTVSLDNPWHAQPADRTVPRSQRPEQPSNKIDKQLADAVARMHRNPGIVRADENFGELVWGGLTIREQYDRLRLAPATYLTQGNRELAAGMAERVRPSMRAGIVKPLLDFGAETDVVPRYHESTMQARPKVVISAVYELADAGVRSDVPITARFQSLVEAVGRGATEPTERNQFDFTSALLKAVDLARAGQFTDVSSWVAENKPRLDAAMKGTWVDALGDVVTDLKSVGKGAEANQLERVLAAVYDC</sequence>
<dbReference type="Proteomes" id="UP000478148">
    <property type="component" value="Unassembled WGS sequence"/>
</dbReference>
<feature type="region of interest" description="Disordered" evidence="1">
    <location>
        <begin position="2292"/>
        <end position="2316"/>
    </location>
</feature>
<comment type="caution">
    <text evidence="2">The sequence shown here is derived from an EMBL/GenBank/DDBJ whole genome shotgun (WGS) entry which is preliminary data.</text>
</comment>
<evidence type="ECO:0000313" key="2">
    <source>
        <dbReference type="EMBL" id="NGM15663.1"/>
    </source>
</evidence>
<proteinExistence type="predicted"/>
<name>A0A6M1LBH6_9ACTN</name>
<reference evidence="2 3" key="1">
    <citation type="submission" date="2020-02" db="EMBL/GenBank/DDBJ databases">
        <title>Draft Genome Sequence of Verrucosispora sp. Strain CWR15, Isolated from Gulf of Mexico Sponge.</title>
        <authorList>
            <person name="Kennedy S.J."/>
            <person name="Cella E."/>
            <person name="Azarian T."/>
            <person name="Baker B.J."/>
            <person name="Shaw L.N."/>
        </authorList>
    </citation>
    <scope>NUCLEOTIDE SEQUENCE [LARGE SCALE GENOMIC DNA]</scope>
    <source>
        <strain evidence="2 3">CWR15</strain>
    </source>
</reference>
<keyword evidence="3" id="KW-1185">Reference proteome</keyword>
<feature type="compositionally biased region" description="Low complexity" evidence="1">
    <location>
        <begin position="2147"/>
        <end position="2162"/>
    </location>
</feature>
<feature type="region of interest" description="Disordered" evidence="1">
    <location>
        <begin position="1117"/>
        <end position="1143"/>
    </location>
</feature>
<evidence type="ECO:0000256" key="1">
    <source>
        <dbReference type="SAM" id="MobiDB-lite"/>
    </source>
</evidence>
<feature type="region of interest" description="Disordered" evidence="1">
    <location>
        <begin position="923"/>
        <end position="968"/>
    </location>
</feature>
<protein>
    <submittedName>
        <fullName evidence="2">Uncharacterized protein</fullName>
    </submittedName>
</protein>
<evidence type="ECO:0000313" key="3">
    <source>
        <dbReference type="Proteomes" id="UP000478148"/>
    </source>
</evidence>
<feature type="region of interest" description="Disordered" evidence="1">
    <location>
        <begin position="2147"/>
        <end position="2166"/>
    </location>
</feature>
<accession>A0A6M1LBH6</accession>